<protein>
    <recommendedName>
        <fullName evidence="4">HTH CENPB-type domain-containing protein</fullName>
    </recommendedName>
</protein>
<proteinExistence type="predicted"/>
<keyword evidence="3" id="KW-1185">Reference proteome</keyword>
<reference evidence="2" key="1">
    <citation type="submission" date="2023-03" db="EMBL/GenBank/DDBJ databases">
        <title>Massive genome expansion in bonnet fungi (Mycena s.s.) driven by repeated elements and novel gene families across ecological guilds.</title>
        <authorList>
            <consortium name="Lawrence Berkeley National Laboratory"/>
            <person name="Harder C.B."/>
            <person name="Miyauchi S."/>
            <person name="Viragh M."/>
            <person name="Kuo A."/>
            <person name="Thoen E."/>
            <person name="Andreopoulos B."/>
            <person name="Lu D."/>
            <person name="Skrede I."/>
            <person name="Drula E."/>
            <person name="Henrissat B."/>
            <person name="Morin E."/>
            <person name="Kohler A."/>
            <person name="Barry K."/>
            <person name="LaButti K."/>
            <person name="Morin E."/>
            <person name="Salamov A."/>
            <person name="Lipzen A."/>
            <person name="Mereny Z."/>
            <person name="Hegedus B."/>
            <person name="Baldrian P."/>
            <person name="Stursova M."/>
            <person name="Weitz H."/>
            <person name="Taylor A."/>
            <person name="Grigoriev I.V."/>
            <person name="Nagy L.G."/>
            <person name="Martin F."/>
            <person name="Kauserud H."/>
        </authorList>
    </citation>
    <scope>NUCLEOTIDE SEQUENCE</scope>
    <source>
        <strain evidence="2">CBHHK067</strain>
    </source>
</reference>
<feature type="region of interest" description="Disordered" evidence="1">
    <location>
        <begin position="70"/>
        <end position="89"/>
    </location>
</feature>
<comment type="caution">
    <text evidence="2">The sequence shown here is derived from an EMBL/GenBank/DDBJ whole genome shotgun (WGS) entry which is preliminary data.</text>
</comment>
<organism evidence="2 3">
    <name type="scientific">Mycena rosella</name>
    <name type="common">Pink bonnet</name>
    <name type="synonym">Agaricus rosellus</name>
    <dbReference type="NCBI Taxonomy" id="1033263"/>
    <lineage>
        <taxon>Eukaryota</taxon>
        <taxon>Fungi</taxon>
        <taxon>Dikarya</taxon>
        <taxon>Basidiomycota</taxon>
        <taxon>Agaricomycotina</taxon>
        <taxon>Agaricomycetes</taxon>
        <taxon>Agaricomycetidae</taxon>
        <taxon>Agaricales</taxon>
        <taxon>Marasmiineae</taxon>
        <taxon>Mycenaceae</taxon>
        <taxon>Mycena</taxon>
    </lineage>
</organism>
<accession>A0AAD7D5Z4</accession>
<dbReference type="Proteomes" id="UP001221757">
    <property type="component" value="Unassembled WGS sequence"/>
</dbReference>
<name>A0AAD7D5Z4_MYCRO</name>
<evidence type="ECO:0000313" key="2">
    <source>
        <dbReference type="EMBL" id="KAJ7679949.1"/>
    </source>
</evidence>
<evidence type="ECO:0000313" key="3">
    <source>
        <dbReference type="Proteomes" id="UP001221757"/>
    </source>
</evidence>
<evidence type="ECO:0008006" key="4">
    <source>
        <dbReference type="Google" id="ProtNLM"/>
    </source>
</evidence>
<dbReference type="AlphaFoldDB" id="A0AAD7D5Z4"/>
<dbReference type="EMBL" id="JARKIE010000125">
    <property type="protein sequence ID" value="KAJ7679949.1"/>
    <property type="molecule type" value="Genomic_DNA"/>
</dbReference>
<sequence length="118" mass="13552">MRRRHRLNQPSRISEKISLSDWLQVFSFVDKHPSMTQKEVVTHFRTLATGALVFSQETLSRKLNPAKRQELEARVGSNPTALSSKRERVVTRPDVERAMILWVQSMEDDKGETVTGTC</sequence>
<gene>
    <name evidence="2" type="ORF">B0H17DRAFT_1138859</name>
</gene>
<evidence type="ECO:0000256" key="1">
    <source>
        <dbReference type="SAM" id="MobiDB-lite"/>
    </source>
</evidence>